<feature type="binding site" evidence="12">
    <location>
        <position position="1248"/>
    </location>
    <ligand>
        <name>Mg(2+)</name>
        <dbReference type="ChEBI" id="CHEBI:18420"/>
        <label>2</label>
    </ligand>
</feature>
<feature type="signal peptide" evidence="13">
    <location>
        <begin position="1"/>
        <end position="31"/>
    </location>
</feature>
<evidence type="ECO:0000259" key="14">
    <source>
        <dbReference type="PROSITE" id="PS51850"/>
    </source>
</evidence>
<comment type="similarity">
    <text evidence="4 12">Belongs to the ketol-acid reductoisomerase family.</text>
</comment>
<dbReference type="Pfam" id="PF01450">
    <property type="entry name" value="KARI_C"/>
    <property type="match status" value="1"/>
</dbReference>
<evidence type="ECO:0000256" key="2">
    <source>
        <dbReference type="ARBA" id="ARBA00004864"/>
    </source>
</evidence>
<evidence type="ECO:0000256" key="6">
    <source>
        <dbReference type="ARBA" id="ARBA00022723"/>
    </source>
</evidence>
<comment type="pathway">
    <text evidence="2">Amino-acid biosynthesis; L-valine biosynthesis; L-valine from pyruvate: step 2/4.</text>
</comment>
<proteinExistence type="inferred from homology"/>
<dbReference type="InterPro" id="IPR029058">
    <property type="entry name" value="AB_hydrolase_fold"/>
</dbReference>
<dbReference type="Gene3D" id="3.40.50.720">
    <property type="entry name" value="NAD(P)-binding Rossmann-like Domain"/>
    <property type="match status" value="1"/>
</dbReference>
<evidence type="ECO:0000256" key="3">
    <source>
        <dbReference type="ARBA" id="ARBA00004885"/>
    </source>
</evidence>
<evidence type="ECO:0000256" key="4">
    <source>
        <dbReference type="ARBA" id="ARBA00010318"/>
    </source>
</evidence>
<keyword evidence="17" id="KW-1185">Reference proteome</keyword>
<dbReference type="Gene3D" id="3.40.50.1820">
    <property type="entry name" value="alpha/beta hydrolase"/>
    <property type="match status" value="1"/>
</dbReference>
<keyword evidence="6 12" id="KW-0479">Metal-binding</keyword>
<evidence type="ECO:0000259" key="15">
    <source>
        <dbReference type="PROSITE" id="PS51851"/>
    </source>
</evidence>
<reference evidence="16 17" key="1">
    <citation type="submission" date="2021-06" db="EMBL/GenBank/DDBJ databases">
        <authorList>
            <person name="Kallberg Y."/>
            <person name="Tangrot J."/>
            <person name="Rosling A."/>
        </authorList>
    </citation>
    <scope>NUCLEOTIDE SEQUENCE [LARGE SCALE GENOMIC DNA]</scope>
    <source>
        <strain evidence="16 17">120-4 pot B 10/14</strain>
    </source>
</reference>
<dbReference type="Gene3D" id="1.10.1040.10">
    <property type="entry name" value="N-(1-d-carboxylethyl)-l-norvaline Dehydrogenase, domain 2"/>
    <property type="match status" value="3"/>
</dbReference>
<keyword evidence="8 12" id="KW-0560">Oxidoreductase</keyword>
<dbReference type="Pfam" id="PF00326">
    <property type="entry name" value="Peptidase_S9"/>
    <property type="match status" value="1"/>
</dbReference>
<feature type="binding site" evidence="12">
    <location>
        <position position="1212"/>
    </location>
    <ligand>
        <name>Mg(2+)</name>
        <dbReference type="ChEBI" id="CHEBI:18420"/>
        <label>2</label>
    </ligand>
</feature>
<dbReference type="Proteomes" id="UP000789901">
    <property type="component" value="Unassembled WGS sequence"/>
</dbReference>
<evidence type="ECO:0000256" key="12">
    <source>
        <dbReference type="PROSITE-ProRule" id="PRU01198"/>
    </source>
</evidence>
<protein>
    <recommendedName>
        <fullName evidence="11">Acetohydroxy-acid reductoisomerase</fullName>
    </recommendedName>
    <alternativeName>
        <fullName evidence="10">Alpha-keto-beta-hydroxylacyl reductoisomerase</fullName>
    </alternativeName>
</protein>
<evidence type="ECO:0000256" key="8">
    <source>
        <dbReference type="ARBA" id="ARBA00023002"/>
    </source>
</evidence>
<dbReference type="InterPro" id="IPR000506">
    <property type="entry name" value="KARI_C"/>
</dbReference>
<feature type="domain" description="KARI N-terminal Rossmann" evidence="14">
    <location>
        <begin position="1015"/>
        <end position="1203"/>
    </location>
</feature>
<organism evidence="16 17">
    <name type="scientific">Gigaspora margarita</name>
    <dbReference type="NCBI Taxonomy" id="4874"/>
    <lineage>
        <taxon>Eukaryota</taxon>
        <taxon>Fungi</taxon>
        <taxon>Fungi incertae sedis</taxon>
        <taxon>Mucoromycota</taxon>
        <taxon>Glomeromycotina</taxon>
        <taxon>Glomeromycetes</taxon>
        <taxon>Diversisporales</taxon>
        <taxon>Gigasporaceae</taxon>
        <taxon>Gigaspora</taxon>
    </lineage>
</organism>
<dbReference type="InterPro" id="IPR036291">
    <property type="entry name" value="NAD(P)-bd_dom_sf"/>
</dbReference>
<evidence type="ECO:0000256" key="9">
    <source>
        <dbReference type="ARBA" id="ARBA00023304"/>
    </source>
</evidence>
<keyword evidence="13" id="KW-0732">Signal</keyword>
<evidence type="ECO:0000256" key="10">
    <source>
        <dbReference type="ARBA" id="ARBA00030209"/>
    </source>
</evidence>
<dbReference type="InterPro" id="IPR013116">
    <property type="entry name" value="KARI_N"/>
</dbReference>
<feature type="binding site" evidence="12">
    <location>
        <position position="1252"/>
    </location>
    <ligand>
        <name>Mg(2+)</name>
        <dbReference type="ChEBI" id="CHEBI:18420"/>
        <label>2</label>
    </ligand>
</feature>
<keyword evidence="7 12" id="KW-0460">Magnesium</keyword>
<dbReference type="InterPro" id="IPR001375">
    <property type="entry name" value="Peptidase_S9_cat"/>
</dbReference>
<name>A0ABN7UYK5_GIGMA</name>
<dbReference type="SUPFAM" id="SSF53474">
    <property type="entry name" value="alpha/beta-Hydrolases"/>
    <property type="match status" value="1"/>
</dbReference>
<comment type="pathway">
    <text evidence="3">Amino-acid biosynthesis; L-isoleucine biosynthesis; L-isoleucine from 2-oxobutanoate: step 2/4.</text>
</comment>
<feature type="binding site" evidence="12">
    <location>
        <position position="1212"/>
    </location>
    <ligand>
        <name>Mg(2+)</name>
        <dbReference type="ChEBI" id="CHEBI:18420"/>
        <label>1</label>
    </ligand>
</feature>
<accession>A0ABN7UYK5</accession>
<evidence type="ECO:0000256" key="13">
    <source>
        <dbReference type="SAM" id="SignalP"/>
    </source>
</evidence>
<dbReference type="SUPFAM" id="SSF51735">
    <property type="entry name" value="NAD(P)-binding Rossmann-fold domains"/>
    <property type="match status" value="1"/>
</dbReference>
<evidence type="ECO:0000256" key="11">
    <source>
        <dbReference type="ARBA" id="ARBA00030593"/>
    </source>
</evidence>
<dbReference type="NCBIfam" id="TIGR00465">
    <property type="entry name" value="ilvC"/>
    <property type="match status" value="1"/>
</dbReference>
<evidence type="ECO:0000256" key="5">
    <source>
        <dbReference type="ARBA" id="ARBA00022605"/>
    </source>
</evidence>
<feature type="binding site" evidence="12">
    <location>
        <position position="1216"/>
    </location>
    <ligand>
        <name>Mg(2+)</name>
        <dbReference type="ChEBI" id="CHEBI:18420"/>
        <label>1</label>
    </ligand>
</feature>
<sequence>MYRNILNNLSKSVLLLLFILAATFLFPKGLATQFPFLKISPHIIKEDVNIGLIPKTWELLGPFPTGTREQDFGADPLEAYGGFKNLSFSETQSFPSELADNGTVKWSTILTNMDGSVGPVHFKNMRWKFNRDSFGWAINQFQMWARGYFELLNSDLKDESDSIPVLVQCQNIGDFYVDDRRLFGDWYGYRKSWHVLYLRPGKHVINVRLVNEIRIFGGSIPPNIRFRCFIRKLELSQVGAMVLDRTVLVPDLVDGFLAGNFVSIAILNTQEKSWITVSQVYVINNNVNMTASLTCGKTFVDSKVGIRIAPSQQRNIKICLNTESKVPNGMPLSFQLQFLVLSQTEKRIAYWHKTTEVISISNKNFGDVYKFTFKDFDATVQYAMAIPPLGPCHPYKCPILVGLHGAGVETQSEFWINAYKRQQNAWVLFPTGRTPWGYDWHGPSLKNIQTTIKALEKFMPGVPKHQNSFFLPDSDRLLISGHSNGGQGAWFFMTHFPDSVIAGTPAAAYTKIQSYVPYYWNSDAHLDPILKGILESSIAEYNNDLYTTNVVGIPILARTGADDDNVPPLHSRMLVRLVDEHSRDPQAIKLSEVPGQGHWFDNIMSDDVMQEFMSDNLKFNNLNNSCSKKFTITLLNPASFGSKCGIQIEQLKIPFRLGKLHVRIEKSLNGRTIWYIKTSNIRRFKFVNNLKYQAESLNAEKIIIDGKIFGSNGFLLDGHILLDGHFQKYKNKWVFRNGCLWHKKEKNPATYGPAATILESTQPLKIVIGTIKRNKNDHIDKFFEVAQEIAHSWYLYGRGDAEILTDLELITKKHKLMDNLKGNLILLGGSYENYVTRLLLNKFNEVKFHKDGSFSLKHKKFYETGSGILFLHPYKTNHLALILAGTDHKGLDQVTKLFPKRTGVPIPDWIIVGPESPWKGAGGLLGAGFWNNKWKFDDAIGYLAKIKIKMNSSFILARSLPHTLKAFLQFSRIRNFSTSLSSEIKIPTVKQAVSKYFVPQQIRKIQTLDFCGVKEKVYESSDWPKEKYQKFFKNDTIAMIGYGSQGNGQSLNARDNGLNVIVGVREGGNSWNKALKDGWQPGKDLFSINDALERGTVINNLLSDAAQKELWPQFIKHLTKGKTLCFCHGFSIVYKEYTNVIPPTDIDVIMIAPKGSGKTLRSLFLDGRGMNSSVAIFQDISGDAIDKAVAFGVAIGSAFLYETTFLREVFADLVGERGVLLGAIQGLFLAQYEVLRARGHPPSEAFNETVEEATQSLYPLIGQNGMDWMYDACSTTARRGALDWYKHFYEANKPVFEKLYSSVADGSETRRVLEKNSSPTYAEDLEEELKEIRESEIWRTGRVVRKLRPEKK</sequence>
<evidence type="ECO:0000313" key="16">
    <source>
        <dbReference type="EMBL" id="CAG8703013.1"/>
    </source>
</evidence>
<dbReference type="PANTHER" id="PTHR21371:SF1">
    <property type="entry name" value="KETOL-ACID REDUCTOISOMERASE, MITOCHONDRIAL"/>
    <property type="match status" value="1"/>
</dbReference>
<dbReference type="InterPro" id="IPR013328">
    <property type="entry name" value="6PGD_dom2"/>
</dbReference>
<gene>
    <name evidence="16" type="ORF">GMARGA_LOCUS12248</name>
</gene>
<dbReference type="SUPFAM" id="SSF48179">
    <property type="entry name" value="6-phosphogluconate dehydrogenase C-terminal domain-like"/>
    <property type="match status" value="1"/>
</dbReference>
<dbReference type="EMBL" id="CAJVQB010007418">
    <property type="protein sequence ID" value="CAG8703013.1"/>
    <property type="molecule type" value="Genomic_DNA"/>
</dbReference>
<comment type="cofactor">
    <cofactor evidence="1">
        <name>Mg(2+)</name>
        <dbReference type="ChEBI" id="CHEBI:18420"/>
    </cofactor>
</comment>
<dbReference type="InterPro" id="IPR013023">
    <property type="entry name" value="KARI"/>
</dbReference>
<keyword evidence="9 12" id="KW-0100">Branched-chain amino acid biosynthesis</keyword>
<dbReference type="InterPro" id="IPR008927">
    <property type="entry name" value="6-PGluconate_DH-like_C_sf"/>
</dbReference>
<feature type="binding site" evidence="12">
    <location>
        <position position="1274"/>
    </location>
    <ligand>
        <name>substrate</name>
    </ligand>
</feature>
<evidence type="ECO:0000256" key="7">
    <source>
        <dbReference type="ARBA" id="ARBA00022842"/>
    </source>
</evidence>
<evidence type="ECO:0000313" key="17">
    <source>
        <dbReference type="Proteomes" id="UP000789901"/>
    </source>
</evidence>
<dbReference type="PROSITE" id="PS51850">
    <property type="entry name" value="KARI_N"/>
    <property type="match status" value="1"/>
</dbReference>
<dbReference type="PANTHER" id="PTHR21371">
    <property type="entry name" value="KETOL-ACID REDUCTOISOMERASE, MITOCHONDRIAL"/>
    <property type="match status" value="1"/>
</dbReference>
<comment type="caution">
    <text evidence="16">The sequence shown here is derived from an EMBL/GenBank/DDBJ whole genome shotgun (WGS) entry which is preliminary data.</text>
</comment>
<dbReference type="Pfam" id="PF07991">
    <property type="entry name" value="KARI_N"/>
    <property type="match status" value="1"/>
</dbReference>
<dbReference type="PROSITE" id="PS51851">
    <property type="entry name" value="KARI_C"/>
    <property type="match status" value="1"/>
</dbReference>
<feature type="domain" description="KARI C-terminal knotted" evidence="15">
    <location>
        <begin position="1204"/>
        <end position="1351"/>
    </location>
</feature>
<feature type="non-terminal residue" evidence="16">
    <location>
        <position position="1352"/>
    </location>
</feature>
<feature type="chain" id="PRO_5047356015" description="Acetohydroxy-acid reductoisomerase" evidence="13">
    <location>
        <begin position="32"/>
        <end position="1352"/>
    </location>
</feature>
<keyword evidence="5 12" id="KW-0028">Amino-acid biosynthesis</keyword>
<evidence type="ECO:0000256" key="1">
    <source>
        <dbReference type="ARBA" id="ARBA00001946"/>
    </source>
</evidence>